<evidence type="ECO:0000313" key="4">
    <source>
        <dbReference type="EMBL" id="MFA1610837.1"/>
    </source>
</evidence>
<keyword evidence="1" id="KW-0732">Signal</keyword>
<feature type="domain" description="Leucine-binding protein" evidence="3">
    <location>
        <begin position="10"/>
        <end position="341"/>
    </location>
</feature>
<dbReference type="Pfam" id="PF13458">
    <property type="entry name" value="Peripla_BP_6"/>
    <property type="match status" value="1"/>
</dbReference>
<evidence type="ECO:0000256" key="1">
    <source>
        <dbReference type="ARBA" id="ARBA00022729"/>
    </source>
</evidence>
<name>A0ABD5MAA8_9EURY</name>
<dbReference type="SUPFAM" id="SSF53822">
    <property type="entry name" value="Periplasmic binding protein-like I"/>
    <property type="match status" value="1"/>
</dbReference>
<dbReference type="InterPro" id="IPR028081">
    <property type="entry name" value="Leu-bd"/>
</dbReference>
<dbReference type="InterPro" id="IPR051010">
    <property type="entry name" value="BCAA_transport"/>
</dbReference>
<evidence type="ECO:0000256" key="2">
    <source>
        <dbReference type="SAM" id="MobiDB-lite"/>
    </source>
</evidence>
<accession>A0ABD5MAA8</accession>
<dbReference type="InterPro" id="IPR028082">
    <property type="entry name" value="Peripla_BP_I"/>
</dbReference>
<feature type="region of interest" description="Disordered" evidence="2">
    <location>
        <begin position="363"/>
        <end position="386"/>
    </location>
</feature>
<reference evidence="4 5" key="1">
    <citation type="submission" date="2024-08" db="EMBL/GenBank/DDBJ databases">
        <title>Halobellus sp. MBLA0158 whole genome sequence.</title>
        <authorList>
            <person name="Hwang C.Y."/>
            <person name="Cho E.-S."/>
            <person name="Seo M.-J."/>
        </authorList>
    </citation>
    <scope>NUCLEOTIDE SEQUENCE [LARGE SCALE GENOMIC DNA]</scope>
    <source>
        <strain evidence="4 5">MBLA0158</strain>
    </source>
</reference>
<sequence length="386" mass="42004">MSSQGGSSEPITIGTTLPESGSYSSMAKHIRAGYEMGVQYVNDNGGIDGRPLELIIKDDESEAQKTRSGLNEIVSNNDVAMLWGSFSSLLVTAGSAFAESQELPFIGTTFAYQEPHQEKNYKWTFAPFPKSRDQVRTTKSWFDALDDGPERIAIWELNSGWGEELANLWEQSFKGTDYEVVLRQKYQIGNSDFTTLISQTQDADADAILSNPVPPDGITAAKQMKQQGYTPNLVNFIRATDPRAWTTALGGTGDYFASTGVGWLAGLDTTGTGALIERYHDRQGVSGDAVPVNSVGAAFTVVQVAASALRTAGSTDPSAVRDALLNQQFDTVMGQFGFDDTGMPKEGEMVPAVRQWQDGKQMLVHPEPSGDYAMEPEYPMPTFDSR</sequence>
<gene>
    <name evidence="4" type="ORF">OS889_07470</name>
</gene>
<comment type="caution">
    <text evidence="4">The sequence shown here is derived from an EMBL/GenBank/DDBJ whole genome shotgun (WGS) entry which is preliminary data.</text>
</comment>
<dbReference type="PANTHER" id="PTHR30483">
    <property type="entry name" value="LEUCINE-SPECIFIC-BINDING PROTEIN"/>
    <property type="match status" value="1"/>
</dbReference>
<dbReference type="CDD" id="cd06338">
    <property type="entry name" value="PBP1_ABC_ligand_binding-like"/>
    <property type="match status" value="1"/>
</dbReference>
<dbReference type="AlphaFoldDB" id="A0ABD5MAA8"/>
<dbReference type="EMBL" id="JBGNYA010000001">
    <property type="protein sequence ID" value="MFA1610837.1"/>
    <property type="molecule type" value="Genomic_DNA"/>
</dbReference>
<dbReference type="Gene3D" id="3.40.50.2300">
    <property type="match status" value="2"/>
</dbReference>
<evidence type="ECO:0000259" key="3">
    <source>
        <dbReference type="Pfam" id="PF13458"/>
    </source>
</evidence>
<dbReference type="Proteomes" id="UP001570511">
    <property type="component" value="Unassembled WGS sequence"/>
</dbReference>
<evidence type="ECO:0000313" key="5">
    <source>
        <dbReference type="Proteomes" id="UP001570511"/>
    </source>
</evidence>
<dbReference type="PANTHER" id="PTHR30483:SF6">
    <property type="entry name" value="PERIPLASMIC BINDING PROTEIN OF ABC TRANSPORTER FOR NATURAL AMINO ACIDS"/>
    <property type="match status" value="1"/>
</dbReference>
<protein>
    <submittedName>
        <fullName evidence="4">Amino acid ABC transporter substrate-binding protein</fullName>
    </submittedName>
</protein>
<dbReference type="RefSeq" id="WP_372388645.1">
    <property type="nucleotide sequence ID" value="NZ_JBGNYA010000001.1"/>
</dbReference>
<proteinExistence type="predicted"/>
<keyword evidence="5" id="KW-1185">Reference proteome</keyword>
<organism evidence="4 5">
    <name type="scientific">Halobellus rubicundus</name>
    <dbReference type="NCBI Taxonomy" id="2996466"/>
    <lineage>
        <taxon>Archaea</taxon>
        <taxon>Methanobacteriati</taxon>
        <taxon>Methanobacteriota</taxon>
        <taxon>Stenosarchaea group</taxon>
        <taxon>Halobacteria</taxon>
        <taxon>Halobacteriales</taxon>
        <taxon>Haloferacaceae</taxon>
        <taxon>Halobellus</taxon>
    </lineage>
</organism>